<reference evidence="1 2" key="1">
    <citation type="journal article" date="2013" name="Genome Announc.">
        <title>Draft Genome Sequence of the Hydrogen- and Ethanol-Producing Bacterium Clostridium intestinale Strain URNW.</title>
        <authorList>
            <person name="Lal S."/>
            <person name="Ramachandran U."/>
            <person name="Zhang X."/>
            <person name="Sparling R."/>
            <person name="Levin D.B."/>
        </authorList>
    </citation>
    <scope>NUCLEOTIDE SEQUENCE [LARGE SCALE GENOMIC DNA]</scope>
    <source>
        <strain evidence="1 2">URNW</strain>
    </source>
</reference>
<dbReference type="EMBL" id="APJA01000009">
    <property type="protein sequence ID" value="ERK31555.1"/>
    <property type="molecule type" value="Genomic_DNA"/>
</dbReference>
<dbReference type="PATRIC" id="fig|1294142.3.peg.1053"/>
<organism evidence="1 2">
    <name type="scientific">Clostridium intestinale URNW</name>
    <dbReference type="NCBI Taxonomy" id="1294142"/>
    <lineage>
        <taxon>Bacteria</taxon>
        <taxon>Bacillati</taxon>
        <taxon>Bacillota</taxon>
        <taxon>Clostridia</taxon>
        <taxon>Eubacteriales</taxon>
        <taxon>Clostridiaceae</taxon>
        <taxon>Clostridium</taxon>
    </lineage>
</organism>
<evidence type="ECO:0000313" key="1">
    <source>
        <dbReference type="EMBL" id="ERK31555.1"/>
    </source>
</evidence>
<dbReference type="HOGENOM" id="CLU_2080683_0_0_9"/>
<comment type="caution">
    <text evidence="1">The sequence shown here is derived from an EMBL/GenBank/DDBJ whole genome shotgun (WGS) entry which is preliminary data.</text>
</comment>
<dbReference type="STRING" id="1294142.CINTURNW_1053"/>
<dbReference type="RefSeq" id="WP_021801084.1">
    <property type="nucleotide sequence ID" value="NZ_KI273145.1"/>
</dbReference>
<sequence length="117" mass="13444">MTLNIQNDMDGNISNIPNKAEEYYTRFKTADNIIRGLAQPSIMMESVSQMELEINNLLEMGYISNGDIKHSMLKTNIEDMCNIISSVDKDLNGMEHFYYTYNNFRDVCKSIRGDSNV</sequence>
<keyword evidence="2" id="KW-1185">Reference proteome</keyword>
<name>U2PYK7_9CLOT</name>
<evidence type="ECO:0000313" key="2">
    <source>
        <dbReference type="Proteomes" id="UP000016721"/>
    </source>
</evidence>
<dbReference type="AlphaFoldDB" id="U2PYK7"/>
<proteinExistence type="predicted"/>
<protein>
    <submittedName>
        <fullName evidence="1">Uncharacterized protein</fullName>
    </submittedName>
</protein>
<accession>U2PYK7</accession>
<gene>
    <name evidence="1" type="ORF">CINTURNW_1053</name>
</gene>
<dbReference type="Proteomes" id="UP000016721">
    <property type="component" value="Unassembled WGS sequence"/>
</dbReference>